<dbReference type="EMBL" id="MNCJ02000318">
    <property type="protein sequence ID" value="KAF5812468.1"/>
    <property type="molecule type" value="Genomic_DNA"/>
</dbReference>
<dbReference type="InterPro" id="IPR040462">
    <property type="entry name" value="EARLY_FLOWERING_4"/>
</dbReference>
<gene>
    <name evidence="7" type="ORF">HannXRQ_Chr03g0060141</name>
    <name evidence="6" type="ORF">HanXRQr2_Chr03g0086761</name>
</gene>
<dbReference type="GO" id="GO:0009649">
    <property type="term" value="P:entrainment of circadian clock"/>
    <property type="evidence" value="ECO:0000318"/>
    <property type="project" value="GO_Central"/>
</dbReference>
<feature type="domain" description="Protein EARLY FLOWERING 4" evidence="5">
    <location>
        <begin position="63"/>
        <end position="135"/>
    </location>
</feature>
<reference evidence="6" key="3">
    <citation type="submission" date="2020-06" db="EMBL/GenBank/DDBJ databases">
        <title>Helianthus annuus Genome sequencing and assembly Release 2.</title>
        <authorList>
            <person name="Gouzy J."/>
            <person name="Langlade N."/>
            <person name="Munos S."/>
        </authorList>
    </citation>
    <scope>NUCLEOTIDE SEQUENCE</scope>
    <source>
        <tissue evidence="6">Leaves</tissue>
    </source>
</reference>
<keyword evidence="3" id="KW-0090">Biological rhythms</keyword>
<keyword evidence="8" id="KW-1185">Reference proteome</keyword>
<dbReference type="PANTHER" id="PTHR33469:SF16">
    <property type="entry name" value="PROTEIN ELF4-LIKE 4"/>
    <property type="match status" value="1"/>
</dbReference>
<dbReference type="Gramene" id="mRNA:HanXRQr2_Chr03g0086761">
    <property type="protein sequence ID" value="mRNA:HanXRQr2_Chr03g0086761"/>
    <property type="gene ID" value="HanXRQr2_Chr03g0086761"/>
</dbReference>
<evidence type="ECO:0000256" key="1">
    <source>
        <dbReference type="ARBA" id="ARBA00004123"/>
    </source>
</evidence>
<dbReference type="Pfam" id="PF07011">
    <property type="entry name" value="Elf4"/>
    <property type="match status" value="1"/>
</dbReference>
<dbReference type="GO" id="GO:0042753">
    <property type="term" value="P:positive regulation of circadian rhythm"/>
    <property type="evidence" value="ECO:0007669"/>
    <property type="project" value="InterPro"/>
</dbReference>
<dbReference type="PANTHER" id="PTHR33469">
    <property type="entry name" value="PROTEIN ELF4-LIKE 4"/>
    <property type="match status" value="1"/>
</dbReference>
<name>A0A251V426_HELAN</name>
<organism evidence="7 8">
    <name type="scientific">Helianthus annuus</name>
    <name type="common">Common sunflower</name>
    <dbReference type="NCBI Taxonomy" id="4232"/>
    <lineage>
        <taxon>Eukaryota</taxon>
        <taxon>Viridiplantae</taxon>
        <taxon>Streptophyta</taxon>
        <taxon>Embryophyta</taxon>
        <taxon>Tracheophyta</taxon>
        <taxon>Spermatophyta</taxon>
        <taxon>Magnoliopsida</taxon>
        <taxon>eudicotyledons</taxon>
        <taxon>Gunneridae</taxon>
        <taxon>Pentapetalae</taxon>
        <taxon>asterids</taxon>
        <taxon>campanulids</taxon>
        <taxon>Asterales</taxon>
        <taxon>Asteraceae</taxon>
        <taxon>Asteroideae</taxon>
        <taxon>Heliantheae alliance</taxon>
        <taxon>Heliantheae</taxon>
        <taxon>Helianthus</taxon>
    </lineage>
</organism>
<proteinExistence type="inferred from homology"/>
<reference evidence="7" key="2">
    <citation type="submission" date="2017-02" db="EMBL/GenBank/DDBJ databases">
        <title>Sunflower complete genome.</title>
        <authorList>
            <person name="Langlade N."/>
            <person name="Munos S."/>
        </authorList>
    </citation>
    <scope>NUCLEOTIDE SEQUENCE [LARGE SCALE GENOMIC DNA]</scope>
    <source>
        <tissue evidence="7">Leaves</tissue>
    </source>
</reference>
<keyword evidence="4" id="KW-0539">Nucleus</keyword>
<dbReference type="Proteomes" id="UP000215914">
    <property type="component" value="Chromosome 3"/>
</dbReference>
<comment type="subcellular location">
    <subcellularLocation>
        <location evidence="1">Nucleus</location>
    </subcellularLocation>
</comment>
<accession>A0A251V426</accession>
<dbReference type="EMBL" id="CM007892">
    <property type="protein sequence ID" value="OTG30049.1"/>
    <property type="molecule type" value="Genomic_DNA"/>
</dbReference>
<evidence type="ECO:0000256" key="3">
    <source>
        <dbReference type="ARBA" id="ARBA00023108"/>
    </source>
</evidence>
<sequence>MEYIYRTHGERFTKRLCVCVTVKSTNSLSLSLSLSLILDISCLQFPLHLIIMFPDVQGMGEGKGMQAFEKSFVQVQSILDQNRVLINEINQNHESKIPDNLGRNVGLIRELNNNIRKVVDLYSHLSSNFSKNMDAVVQVQGDSRLAAAAAANMMHKRTR</sequence>
<evidence type="ECO:0000313" key="8">
    <source>
        <dbReference type="Proteomes" id="UP000215914"/>
    </source>
</evidence>
<dbReference type="InterPro" id="IPR009741">
    <property type="entry name" value="EARLY_FLOWERING_4_dom"/>
</dbReference>
<evidence type="ECO:0000259" key="5">
    <source>
        <dbReference type="Pfam" id="PF07011"/>
    </source>
</evidence>
<evidence type="ECO:0000256" key="2">
    <source>
        <dbReference type="ARBA" id="ARBA00009514"/>
    </source>
</evidence>
<evidence type="ECO:0000256" key="4">
    <source>
        <dbReference type="ARBA" id="ARBA00023242"/>
    </source>
</evidence>
<evidence type="ECO:0000313" key="6">
    <source>
        <dbReference type="EMBL" id="KAF5812468.1"/>
    </source>
</evidence>
<dbReference type="GO" id="GO:0048511">
    <property type="term" value="P:rhythmic process"/>
    <property type="evidence" value="ECO:0007669"/>
    <property type="project" value="UniProtKB-KW"/>
</dbReference>
<evidence type="ECO:0000313" key="7">
    <source>
        <dbReference type="EMBL" id="OTG30049.1"/>
    </source>
</evidence>
<reference evidence="6 8" key="1">
    <citation type="journal article" date="2017" name="Nature">
        <title>The sunflower genome provides insights into oil metabolism, flowering and Asterid evolution.</title>
        <authorList>
            <person name="Badouin H."/>
            <person name="Gouzy J."/>
            <person name="Grassa C.J."/>
            <person name="Murat F."/>
            <person name="Staton S.E."/>
            <person name="Cottret L."/>
            <person name="Lelandais-Briere C."/>
            <person name="Owens G.L."/>
            <person name="Carrere S."/>
            <person name="Mayjonade B."/>
            <person name="Legrand L."/>
            <person name="Gill N."/>
            <person name="Kane N.C."/>
            <person name="Bowers J.E."/>
            <person name="Hubner S."/>
            <person name="Bellec A."/>
            <person name="Berard A."/>
            <person name="Berges H."/>
            <person name="Blanchet N."/>
            <person name="Boniface M.C."/>
            <person name="Brunel D."/>
            <person name="Catrice O."/>
            <person name="Chaidir N."/>
            <person name="Claudel C."/>
            <person name="Donnadieu C."/>
            <person name="Faraut T."/>
            <person name="Fievet G."/>
            <person name="Helmstetter N."/>
            <person name="King M."/>
            <person name="Knapp S.J."/>
            <person name="Lai Z."/>
            <person name="Le Paslier M.C."/>
            <person name="Lippi Y."/>
            <person name="Lorenzon L."/>
            <person name="Mandel J.R."/>
            <person name="Marage G."/>
            <person name="Marchand G."/>
            <person name="Marquand E."/>
            <person name="Bret-Mestries E."/>
            <person name="Morien E."/>
            <person name="Nambeesan S."/>
            <person name="Nguyen T."/>
            <person name="Pegot-Espagnet P."/>
            <person name="Pouilly N."/>
            <person name="Raftis F."/>
            <person name="Sallet E."/>
            <person name="Schiex T."/>
            <person name="Thomas J."/>
            <person name="Vandecasteele C."/>
            <person name="Vares D."/>
            <person name="Vear F."/>
            <person name="Vautrin S."/>
            <person name="Crespi M."/>
            <person name="Mangin B."/>
            <person name="Burke J.M."/>
            <person name="Salse J."/>
            <person name="Munos S."/>
            <person name="Vincourt P."/>
            <person name="Rieseberg L.H."/>
            <person name="Langlade N.B."/>
        </authorList>
    </citation>
    <scope>NUCLEOTIDE SEQUENCE [LARGE SCALE GENOMIC DNA]</scope>
    <source>
        <strain evidence="8">cv. SF193</strain>
        <tissue evidence="6">Leaves</tissue>
    </source>
</reference>
<dbReference type="GO" id="GO:0005634">
    <property type="term" value="C:nucleus"/>
    <property type="evidence" value="ECO:0007669"/>
    <property type="project" value="UniProtKB-SubCell"/>
</dbReference>
<comment type="similarity">
    <text evidence="2">Belongs to the EARLY FLOWERING 4 family.</text>
</comment>
<dbReference type="AlphaFoldDB" id="A0A251V426"/>
<dbReference type="STRING" id="4232.A0A251V426"/>
<dbReference type="InParanoid" id="A0A251V426"/>
<protein>
    <recommendedName>
        <fullName evidence="5">Protein EARLY FLOWERING 4 domain-containing protein</fullName>
    </recommendedName>
</protein>